<keyword evidence="2" id="KW-0472">Membrane</keyword>
<dbReference type="EMBL" id="CAJHJG010001595">
    <property type="protein sequence ID" value="CAD6913443.1"/>
    <property type="molecule type" value="Genomic_DNA"/>
</dbReference>
<feature type="compositionally biased region" description="Basic residues" evidence="1">
    <location>
        <begin position="145"/>
        <end position="155"/>
    </location>
</feature>
<dbReference type="Proteomes" id="UP000077671">
    <property type="component" value="Unassembled WGS sequence"/>
</dbReference>
<dbReference type="AlphaFoldDB" id="A0A177VHX9"/>
<feature type="transmembrane region" description="Helical" evidence="2">
    <location>
        <begin position="214"/>
        <end position="233"/>
    </location>
</feature>
<dbReference type="Proteomes" id="UP000836402">
    <property type="component" value="Unassembled WGS sequence"/>
</dbReference>
<sequence length="235" mass="24052">MAFPRSPLTLLLICSLLLALIHSVHAGKGGKADEDAPVKKGATCSASKRDAIQSCLKNVYALEDKLPNGPCYSDDADCYCRVQQGLIDCWTDGGCADAQPKSQISWNSANCAGQHGVSNKAAGGTLVFDLSKVKSASALPEPTAKKAHKKHKHHKGTTDSDVETTATAQSAASSASAATSSAYAYAVPSYAVPPIYATPADDRTALSSATAVRLAPVGAAAAMAVAAAFFLLVGA</sequence>
<name>A0A177VHX9_9BASI</name>
<keyword evidence="2" id="KW-1133">Transmembrane helix</keyword>
<evidence type="ECO:0000256" key="3">
    <source>
        <dbReference type="SAM" id="SignalP"/>
    </source>
</evidence>
<reference evidence="5" key="2">
    <citation type="journal article" date="2019" name="IMA Fungus">
        <title>Genome sequencing and comparison of five Tilletia species to identify candidate genes for the detection of regulated species infecting wheat.</title>
        <authorList>
            <person name="Nguyen H.D.T."/>
            <person name="Sultana T."/>
            <person name="Kesanakurti P."/>
            <person name="Hambleton S."/>
        </authorList>
    </citation>
    <scope>NUCLEOTIDE SEQUENCE</scope>
    <source>
        <strain evidence="5">DAOMC 238032</strain>
    </source>
</reference>
<feature type="chain" id="PRO_5043321402" description="Extracellular membrane protein CFEM domain-containing protein" evidence="3">
    <location>
        <begin position="27"/>
        <end position="235"/>
    </location>
</feature>
<protein>
    <recommendedName>
        <fullName evidence="8">Extracellular membrane protein CFEM domain-containing protein</fullName>
    </recommendedName>
</protein>
<comment type="caution">
    <text evidence="5">The sequence shown here is derived from an EMBL/GenBank/DDBJ whole genome shotgun (WGS) entry which is preliminary data.</text>
</comment>
<evidence type="ECO:0000256" key="1">
    <source>
        <dbReference type="SAM" id="MobiDB-lite"/>
    </source>
</evidence>
<reference evidence="5" key="1">
    <citation type="submission" date="2016-04" db="EMBL/GenBank/DDBJ databases">
        <authorList>
            <person name="Nguyen H.D."/>
            <person name="Kesanakurti P."/>
            <person name="Cullis J."/>
            <person name="Levesque C.A."/>
            <person name="Hambleton S."/>
        </authorList>
    </citation>
    <scope>NUCLEOTIDE SEQUENCE</scope>
    <source>
        <strain evidence="5">DAOMC 238032</strain>
    </source>
</reference>
<evidence type="ECO:0000313" key="4">
    <source>
        <dbReference type="EMBL" id="CAD6913443.1"/>
    </source>
</evidence>
<organism evidence="5 6">
    <name type="scientific">Tilletia caries</name>
    <name type="common">wheat bunt fungus</name>
    <dbReference type="NCBI Taxonomy" id="13290"/>
    <lineage>
        <taxon>Eukaryota</taxon>
        <taxon>Fungi</taxon>
        <taxon>Dikarya</taxon>
        <taxon>Basidiomycota</taxon>
        <taxon>Ustilaginomycotina</taxon>
        <taxon>Exobasidiomycetes</taxon>
        <taxon>Tilletiales</taxon>
        <taxon>Tilletiaceae</taxon>
        <taxon>Tilletia</taxon>
    </lineage>
</organism>
<reference evidence="4" key="3">
    <citation type="submission" date="2020-10" db="EMBL/GenBank/DDBJ databases">
        <authorList>
            <person name="Sedaghatjoo S."/>
        </authorList>
    </citation>
    <scope>NUCLEOTIDE SEQUENCE</scope>
    <source>
        <strain evidence="4">AZH3</strain>
    </source>
</reference>
<evidence type="ECO:0000313" key="7">
    <source>
        <dbReference type="Proteomes" id="UP000836402"/>
    </source>
</evidence>
<evidence type="ECO:0000313" key="6">
    <source>
        <dbReference type="Proteomes" id="UP000077671"/>
    </source>
</evidence>
<feature type="signal peptide" evidence="3">
    <location>
        <begin position="1"/>
        <end position="26"/>
    </location>
</feature>
<accession>A0A177VHX9</accession>
<evidence type="ECO:0008006" key="8">
    <source>
        <dbReference type="Google" id="ProtNLM"/>
    </source>
</evidence>
<keyword evidence="3" id="KW-0732">Signal</keyword>
<proteinExistence type="predicted"/>
<keyword evidence="2" id="KW-0812">Transmembrane</keyword>
<feature type="region of interest" description="Disordered" evidence="1">
    <location>
        <begin position="139"/>
        <end position="165"/>
    </location>
</feature>
<gene>
    <name evidence="5" type="ORF">A4X03_0g3704</name>
    <name evidence="4" type="ORF">JKIAZH3_G6792</name>
</gene>
<evidence type="ECO:0000256" key="2">
    <source>
        <dbReference type="SAM" id="Phobius"/>
    </source>
</evidence>
<keyword evidence="7" id="KW-1185">Reference proteome</keyword>
<evidence type="ECO:0000313" key="5">
    <source>
        <dbReference type="EMBL" id="KAE8260781.1"/>
    </source>
</evidence>
<dbReference type="EMBL" id="LWDD02000447">
    <property type="protein sequence ID" value="KAE8260781.1"/>
    <property type="molecule type" value="Genomic_DNA"/>
</dbReference>